<keyword evidence="2" id="KW-1003">Cell membrane</keyword>
<evidence type="ECO:0000256" key="1">
    <source>
        <dbReference type="ARBA" id="ARBA00004651"/>
    </source>
</evidence>
<feature type="transmembrane region" description="Helical" evidence="6">
    <location>
        <begin position="121"/>
        <end position="150"/>
    </location>
</feature>
<evidence type="ECO:0000256" key="4">
    <source>
        <dbReference type="ARBA" id="ARBA00022989"/>
    </source>
</evidence>
<dbReference type="Pfam" id="PF02653">
    <property type="entry name" value="BPD_transp_2"/>
    <property type="match status" value="1"/>
</dbReference>
<evidence type="ECO:0000256" key="6">
    <source>
        <dbReference type="SAM" id="Phobius"/>
    </source>
</evidence>
<organism evidence="7">
    <name type="scientific">marine sediment metagenome</name>
    <dbReference type="NCBI Taxonomy" id="412755"/>
    <lineage>
        <taxon>unclassified sequences</taxon>
        <taxon>metagenomes</taxon>
        <taxon>ecological metagenomes</taxon>
    </lineage>
</organism>
<dbReference type="GO" id="GO:0005886">
    <property type="term" value="C:plasma membrane"/>
    <property type="evidence" value="ECO:0007669"/>
    <property type="project" value="UniProtKB-SubCell"/>
</dbReference>
<accession>X0VGY7</accession>
<evidence type="ECO:0000256" key="2">
    <source>
        <dbReference type="ARBA" id="ARBA00022475"/>
    </source>
</evidence>
<evidence type="ECO:0008006" key="8">
    <source>
        <dbReference type="Google" id="ProtNLM"/>
    </source>
</evidence>
<evidence type="ECO:0000313" key="7">
    <source>
        <dbReference type="EMBL" id="GAG17535.1"/>
    </source>
</evidence>
<evidence type="ECO:0000256" key="3">
    <source>
        <dbReference type="ARBA" id="ARBA00022692"/>
    </source>
</evidence>
<dbReference type="PANTHER" id="PTHR30482:SF20">
    <property type="entry name" value="HIGH-AFFINITY BRANCHED-CHAIN AMINO ACID TRANSPORT SYSTEM PERMEASE PROTEIN LIVM"/>
    <property type="match status" value="1"/>
</dbReference>
<dbReference type="PANTHER" id="PTHR30482">
    <property type="entry name" value="HIGH-AFFINITY BRANCHED-CHAIN AMINO ACID TRANSPORT SYSTEM PERMEASE"/>
    <property type="match status" value="1"/>
</dbReference>
<reference evidence="7" key="1">
    <citation type="journal article" date="2014" name="Front. Microbiol.">
        <title>High frequency of phylogenetically diverse reductive dehalogenase-homologous genes in deep subseafloor sedimentary metagenomes.</title>
        <authorList>
            <person name="Kawai M."/>
            <person name="Futagami T."/>
            <person name="Toyoda A."/>
            <person name="Takaki Y."/>
            <person name="Nishi S."/>
            <person name="Hori S."/>
            <person name="Arai W."/>
            <person name="Tsubouchi T."/>
            <person name="Morono Y."/>
            <person name="Uchiyama I."/>
            <person name="Ito T."/>
            <person name="Fujiyama A."/>
            <person name="Inagaki F."/>
            <person name="Takami H."/>
        </authorList>
    </citation>
    <scope>NUCLEOTIDE SEQUENCE</scope>
    <source>
        <strain evidence="7">Expedition CK06-06</strain>
    </source>
</reference>
<keyword evidence="4 6" id="KW-1133">Transmembrane helix</keyword>
<proteinExistence type="predicted"/>
<name>X0VGY7_9ZZZZ</name>
<gene>
    <name evidence="7" type="ORF">S01H1_60049</name>
</gene>
<feature type="transmembrane region" description="Helical" evidence="6">
    <location>
        <begin position="89"/>
        <end position="109"/>
    </location>
</feature>
<feature type="transmembrane region" description="Helical" evidence="6">
    <location>
        <begin position="170"/>
        <end position="194"/>
    </location>
</feature>
<evidence type="ECO:0000256" key="5">
    <source>
        <dbReference type="ARBA" id="ARBA00023136"/>
    </source>
</evidence>
<keyword evidence="5 6" id="KW-0472">Membrane</keyword>
<dbReference type="InterPro" id="IPR043428">
    <property type="entry name" value="LivM-like"/>
</dbReference>
<sequence>LPAVLTKYDGLTGGRLGIRVPQPPAPPFLDDLINRDQWFFFLALFAAVAMAAIAWYIVSSRWGRAFVAVRDSEVAAMAVGISVARSKVLAFTISAFYAGIAGGIYLTFFGRISPETIGLLLSINFFTAIVIGGLGSIMGAVIGGFVVVFLPDLATDAATSIFGEQQGKQLWPTVYGAVLIGVIIIMPHGVAGFLHRLARLRPAQVADAARGLPAALRSRLGQTLERLSGGGKGTGRP</sequence>
<dbReference type="InterPro" id="IPR001851">
    <property type="entry name" value="ABC_transp_permease"/>
</dbReference>
<dbReference type="AlphaFoldDB" id="X0VGY7"/>
<protein>
    <recommendedName>
        <fullName evidence="8">Branched-chain amino acid ABC transporter permease</fullName>
    </recommendedName>
</protein>
<feature type="non-terminal residue" evidence="7">
    <location>
        <position position="1"/>
    </location>
</feature>
<comment type="caution">
    <text evidence="7">The sequence shown here is derived from an EMBL/GenBank/DDBJ whole genome shotgun (WGS) entry which is preliminary data.</text>
</comment>
<feature type="transmembrane region" description="Helical" evidence="6">
    <location>
        <begin position="38"/>
        <end position="58"/>
    </location>
</feature>
<dbReference type="EMBL" id="BARS01039316">
    <property type="protein sequence ID" value="GAG17535.1"/>
    <property type="molecule type" value="Genomic_DNA"/>
</dbReference>
<dbReference type="GO" id="GO:0015658">
    <property type="term" value="F:branched-chain amino acid transmembrane transporter activity"/>
    <property type="evidence" value="ECO:0007669"/>
    <property type="project" value="InterPro"/>
</dbReference>
<comment type="subcellular location">
    <subcellularLocation>
        <location evidence="1">Cell membrane</location>
        <topology evidence="1">Multi-pass membrane protein</topology>
    </subcellularLocation>
</comment>
<keyword evidence="3 6" id="KW-0812">Transmembrane</keyword>
<dbReference type="CDD" id="cd06581">
    <property type="entry name" value="TM_PBP1_LivM_like"/>
    <property type="match status" value="1"/>
</dbReference>